<feature type="transmembrane region" description="Helical" evidence="9">
    <location>
        <begin position="20"/>
        <end position="38"/>
    </location>
</feature>
<keyword evidence="9" id="KW-0119">Carbohydrate metabolism</keyword>
<evidence type="ECO:0000256" key="1">
    <source>
        <dbReference type="ARBA" id="ARBA00004323"/>
    </source>
</evidence>
<dbReference type="InParanoid" id="A0A067RG43"/>
<sequence length="369" mass="43420">MLTLRPYMTAVAGRRTPQIWFLSFISLLCVSVMSVLLVPCYTNSNLLQQDSNYMTPILTETQMENIQHEMKRRQLTMMGQCHNTSSSKVNSIHQMPKILKVAKKLFVEKEHKLVWCPIYKAGSTTWMEIFATIGGVMTPNNRMRLSKGLIQINQLARMVYPKAKDTKATLKLLPETTRFIIVRHPFERILSAYRDKLEHRKDREFYYRRYGRHIVRLQRDGNATFADRAEPTFMEFLQYLVKTKNFDEHWSPFTVECAPCELNYQFILKMESLEKEQLFLAIKTNLLDFLLTVNSTDQLLQNTNPNGRTEQKYAQQYYGQVPKQLLQKVYVVYEDDFRLFDYSPNEYFSFAKGYRVQSVHGSLTMINGR</sequence>
<dbReference type="EC" id="2.8.2.-" evidence="9"/>
<evidence type="ECO:0000256" key="9">
    <source>
        <dbReference type="RuleBase" id="RU364020"/>
    </source>
</evidence>
<proteinExistence type="inferred from homology"/>
<comment type="similarity">
    <text evidence="2 9">Belongs to the sulfotransferase 2 family.</text>
</comment>
<reference evidence="10 11" key="1">
    <citation type="journal article" date="2014" name="Nat. Commun.">
        <title>Molecular traces of alternative social organization in a termite genome.</title>
        <authorList>
            <person name="Terrapon N."/>
            <person name="Li C."/>
            <person name="Robertson H.M."/>
            <person name="Ji L."/>
            <person name="Meng X."/>
            <person name="Booth W."/>
            <person name="Chen Z."/>
            <person name="Childers C.P."/>
            <person name="Glastad K.M."/>
            <person name="Gokhale K."/>
            <person name="Gowin J."/>
            <person name="Gronenberg W."/>
            <person name="Hermansen R.A."/>
            <person name="Hu H."/>
            <person name="Hunt B.G."/>
            <person name="Huylmans A.K."/>
            <person name="Khalil S.M."/>
            <person name="Mitchell R.D."/>
            <person name="Munoz-Torres M.C."/>
            <person name="Mustard J.A."/>
            <person name="Pan H."/>
            <person name="Reese J.T."/>
            <person name="Scharf M.E."/>
            <person name="Sun F."/>
            <person name="Vogel H."/>
            <person name="Xiao J."/>
            <person name="Yang W."/>
            <person name="Yang Z."/>
            <person name="Yang Z."/>
            <person name="Zhou J."/>
            <person name="Zhu J."/>
            <person name="Brent C.S."/>
            <person name="Elsik C.G."/>
            <person name="Goodisman M.A."/>
            <person name="Liberles D.A."/>
            <person name="Roe R.M."/>
            <person name="Vargo E.L."/>
            <person name="Vilcinskas A."/>
            <person name="Wang J."/>
            <person name="Bornberg-Bauer E."/>
            <person name="Korb J."/>
            <person name="Zhang G."/>
            <person name="Liebig J."/>
        </authorList>
    </citation>
    <scope>NUCLEOTIDE SEQUENCE [LARGE SCALE GENOMIC DNA]</scope>
    <source>
        <tissue evidence="10">Whole organism</tissue>
    </source>
</reference>
<dbReference type="InterPro" id="IPR005331">
    <property type="entry name" value="Sulfotransferase"/>
</dbReference>
<evidence type="ECO:0000256" key="2">
    <source>
        <dbReference type="ARBA" id="ARBA00006339"/>
    </source>
</evidence>
<organism evidence="10 11">
    <name type="scientific">Zootermopsis nevadensis</name>
    <name type="common">Dampwood termite</name>
    <dbReference type="NCBI Taxonomy" id="136037"/>
    <lineage>
        <taxon>Eukaryota</taxon>
        <taxon>Metazoa</taxon>
        <taxon>Ecdysozoa</taxon>
        <taxon>Arthropoda</taxon>
        <taxon>Hexapoda</taxon>
        <taxon>Insecta</taxon>
        <taxon>Pterygota</taxon>
        <taxon>Neoptera</taxon>
        <taxon>Polyneoptera</taxon>
        <taxon>Dictyoptera</taxon>
        <taxon>Blattodea</taxon>
        <taxon>Blattoidea</taxon>
        <taxon>Termitoidae</taxon>
        <taxon>Termopsidae</taxon>
        <taxon>Zootermopsis</taxon>
    </lineage>
</organism>
<dbReference type="Pfam" id="PF03567">
    <property type="entry name" value="Sulfotransfer_2"/>
    <property type="match status" value="1"/>
</dbReference>
<keyword evidence="4 9" id="KW-0812">Transmembrane</keyword>
<dbReference type="Gene3D" id="3.40.50.300">
    <property type="entry name" value="P-loop containing nucleotide triphosphate hydrolases"/>
    <property type="match status" value="1"/>
</dbReference>
<evidence type="ECO:0000256" key="4">
    <source>
        <dbReference type="ARBA" id="ARBA00022692"/>
    </source>
</evidence>
<keyword evidence="5 9" id="KW-1133">Transmembrane helix</keyword>
<protein>
    <recommendedName>
        <fullName evidence="9">Carbohydrate sulfotransferase</fullName>
        <ecNumber evidence="9">2.8.2.-</ecNumber>
    </recommendedName>
</protein>
<evidence type="ECO:0000256" key="7">
    <source>
        <dbReference type="ARBA" id="ARBA00023136"/>
    </source>
</evidence>
<dbReference type="EMBL" id="KK852527">
    <property type="protein sequence ID" value="KDR22013.1"/>
    <property type="molecule type" value="Genomic_DNA"/>
</dbReference>
<keyword evidence="7 9" id="KW-0472">Membrane</keyword>
<gene>
    <name evidence="10" type="ORF">L798_03036</name>
</gene>
<keyword evidence="3 9" id="KW-0808">Transferase</keyword>
<dbReference type="InterPro" id="IPR018011">
    <property type="entry name" value="Carb_sulfotrans_8-10"/>
</dbReference>
<dbReference type="GO" id="GO:0000139">
    <property type="term" value="C:Golgi membrane"/>
    <property type="evidence" value="ECO:0007669"/>
    <property type="project" value="UniProtKB-SubCell"/>
</dbReference>
<dbReference type="OMA" id="TEHNVSW"/>
<keyword evidence="11" id="KW-1185">Reference proteome</keyword>
<name>A0A067RG43_ZOONE</name>
<dbReference type="Proteomes" id="UP000027135">
    <property type="component" value="Unassembled WGS sequence"/>
</dbReference>
<dbReference type="eggNOG" id="KOG4651">
    <property type="taxonomic scope" value="Eukaryota"/>
</dbReference>
<evidence type="ECO:0000256" key="6">
    <source>
        <dbReference type="ARBA" id="ARBA00023034"/>
    </source>
</evidence>
<evidence type="ECO:0000313" key="10">
    <source>
        <dbReference type="EMBL" id="KDR22013.1"/>
    </source>
</evidence>
<keyword evidence="8 9" id="KW-0325">Glycoprotein</keyword>
<evidence type="ECO:0000313" key="11">
    <source>
        <dbReference type="Proteomes" id="UP000027135"/>
    </source>
</evidence>
<dbReference type="InterPro" id="IPR027417">
    <property type="entry name" value="P-loop_NTPase"/>
</dbReference>
<dbReference type="PANTHER" id="PTHR12137:SF63">
    <property type="entry name" value="CARBOHYDRATE SULFOTRANSFERASE"/>
    <property type="match status" value="1"/>
</dbReference>
<dbReference type="GO" id="GO:0008146">
    <property type="term" value="F:sulfotransferase activity"/>
    <property type="evidence" value="ECO:0007669"/>
    <property type="project" value="InterPro"/>
</dbReference>
<dbReference type="GO" id="GO:0016051">
    <property type="term" value="P:carbohydrate biosynthetic process"/>
    <property type="evidence" value="ECO:0007669"/>
    <property type="project" value="InterPro"/>
</dbReference>
<dbReference type="AlphaFoldDB" id="A0A067RG43"/>
<evidence type="ECO:0000256" key="5">
    <source>
        <dbReference type="ARBA" id="ARBA00022989"/>
    </source>
</evidence>
<dbReference type="PANTHER" id="PTHR12137">
    <property type="entry name" value="CARBOHYDRATE SULFOTRANSFERASE"/>
    <property type="match status" value="1"/>
</dbReference>
<keyword evidence="6 9" id="KW-0333">Golgi apparatus</keyword>
<keyword evidence="9" id="KW-0735">Signal-anchor</keyword>
<evidence type="ECO:0000256" key="8">
    <source>
        <dbReference type="ARBA" id="ARBA00023180"/>
    </source>
</evidence>
<evidence type="ECO:0000256" key="3">
    <source>
        <dbReference type="ARBA" id="ARBA00022679"/>
    </source>
</evidence>
<accession>A0A067RG43</accession>
<comment type="subcellular location">
    <subcellularLocation>
        <location evidence="1 9">Golgi apparatus membrane</location>
        <topology evidence="1 9">Single-pass type II membrane protein</topology>
    </subcellularLocation>
</comment>